<feature type="domain" description="TLC" evidence="7">
    <location>
        <begin position="52"/>
        <end position="237"/>
    </location>
</feature>
<evidence type="ECO:0000259" key="7">
    <source>
        <dbReference type="PROSITE" id="PS50922"/>
    </source>
</evidence>
<dbReference type="EnsemblProtists" id="EOD36641">
    <property type="protein sequence ID" value="EOD36641"/>
    <property type="gene ID" value="EMIHUDRAFT_455015"/>
</dbReference>
<dbReference type="InterPro" id="IPR006634">
    <property type="entry name" value="TLC-dom"/>
</dbReference>
<dbReference type="PANTHER" id="PTHR13439">
    <property type="entry name" value="CT120 PROTEIN"/>
    <property type="match status" value="1"/>
</dbReference>
<feature type="transmembrane region" description="Helical" evidence="6">
    <location>
        <begin position="180"/>
        <end position="198"/>
    </location>
</feature>
<evidence type="ECO:0000256" key="4">
    <source>
        <dbReference type="ARBA" id="ARBA00023136"/>
    </source>
</evidence>
<evidence type="ECO:0000256" key="2">
    <source>
        <dbReference type="ARBA" id="ARBA00022692"/>
    </source>
</evidence>
<comment type="subcellular location">
    <subcellularLocation>
        <location evidence="1">Membrane</location>
        <topology evidence="1">Multi-pass membrane protein</topology>
    </subcellularLocation>
</comment>
<dbReference type="KEGG" id="ehx:EMIHUDRAFT_455015"/>
<feature type="transmembrane region" description="Helical" evidence="6">
    <location>
        <begin position="218"/>
        <end position="237"/>
    </location>
</feature>
<dbReference type="eggNOG" id="ENOG502ST3G">
    <property type="taxonomic scope" value="Eukaryota"/>
</dbReference>
<proteinExistence type="predicted"/>
<dbReference type="EnsemblProtists" id="EOD24835">
    <property type="protein sequence ID" value="EOD24835"/>
    <property type="gene ID" value="EMIHUDRAFT_457679"/>
</dbReference>
<evidence type="ECO:0000256" key="5">
    <source>
        <dbReference type="PROSITE-ProRule" id="PRU00205"/>
    </source>
</evidence>
<keyword evidence="3 6" id="KW-1133">Transmembrane helix</keyword>
<evidence type="ECO:0000313" key="8">
    <source>
        <dbReference type="EnsemblProtists" id="EOD36641"/>
    </source>
</evidence>
<dbReference type="GeneID" id="17270380"/>
<feature type="transmembrane region" description="Helical" evidence="6">
    <location>
        <begin position="125"/>
        <end position="141"/>
    </location>
</feature>
<dbReference type="SMART" id="SM00724">
    <property type="entry name" value="TLC"/>
    <property type="match status" value="1"/>
</dbReference>
<dbReference type="PROSITE" id="PS50922">
    <property type="entry name" value="TLC"/>
    <property type="match status" value="1"/>
</dbReference>
<dbReference type="HOGENOM" id="CLU_1063302_0_0_1"/>
<dbReference type="InterPro" id="IPR050846">
    <property type="entry name" value="TLCD"/>
</dbReference>
<dbReference type="GO" id="GO:0005783">
    <property type="term" value="C:endoplasmic reticulum"/>
    <property type="evidence" value="ECO:0007669"/>
    <property type="project" value="TreeGrafter"/>
</dbReference>
<evidence type="ECO:0000256" key="6">
    <source>
        <dbReference type="SAM" id="Phobius"/>
    </source>
</evidence>
<dbReference type="GO" id="GO:0055088">
    <property type="term" value="P:lipid homeostasis"/>
    <property type="evidence" value="ECO:0007669"/>
    <property type="project" value="TreeGrafter"/>
</dbReference>
<keyword evidence="2 5" id="KW-0812">Transmembrane</keyword>
<dbReference type="RefSeq" id="XP_005789070.1">
    <property type="nucleotide sequence ID" value="XM_005789013.1"/>
</dbReference>
<evidence type="ECO:0000256" key="3">
    <source>
        <dbReference type="ARBA" id="ARBA00022989"/>
    </source>
</evidence>
<organism evidence="8 9">
    <name type="scientific">Emiliania huxleyi (strain CCMP1516)</name>
    <dbReference type="NCBI Taxonomy" id="280463"/>
    <lineage>
        <taxon>Eukaryota</taxon>
        <taxon>Haptista</taxon>
        <taxon>Haptophyta</taxon>
        <taxon>Prymnesiophyceae</taxon>
        <taxon>Isochrysidales</taxon>
        <taxon>Noelaerhabdaceae</taxon>
        <taxon>Emiliania</taxon>
    </lineage>
</organism>
<feature type="transmembrane region" description="Helical" evidence="6">
    <location>
        <begin position="54"/>
        <end position="77"/>
    </location>
</feature>
<name>A0A0D3KLK6_EMIH1</name>
<dbReference type="PaxDb" id="2903-EOD24835"/>
<feature type="transmembrane region" description="Helical" evidence="6">
    <location>
        <begin position="147"/>
        <end position="168"/>
    </location>
</feature>
<dbReference type="PANTHER" id="PTHR13439:SF0">
    <property type="entry name" value="TOPOISOMERASE I DAMAGE AFFECTED PROTEIN 4"/>
    <property type="match status" value="1"/>
</dbReference>
<reference evidence="8" key="2">
    <citation type="submission" date="2024-10" db="UniProtKB">
        <authorList>
            <consortium name="EnsemblProtists"/>
        </authorList>
    </citation>
    <scope>IDENTIFICATION</scope>
</reference>
<protein>
    <recommendedName>
        <fullName evidence="7">TLC domain-containing protein</fullName>
    </recommendedName>
</protein>
<accession>A0A0D3KLK6</accession>
<dbReference type="AlphaFoldDB" id="A0A0D3KLK6"/>
<dbReference type="RefSeq" id="XP_005777264.1">
    <property type="nucleotide sequence ID" value="XM_005777207.1"/>
</dbReference>
<dbReference type="Pfam" id="PF03798">
    <property type="entry name" value="TRAM_LAG1_CLN8"/>
    <property type="match status" value="1"/>
</dbReference>
<dbReference type="KEGG" id="ehx:EMIHUDRAFT_457679"/>
<feature type="transmembrane region" description="Helical" evidence="6">
    <location>
        <begin position="97"/>
        <end position="118"/>
    </location>
</feature>
<dbReference type="Proteomes" id="UP000013827">
    <property type="component" value="Unassembled WGS sequence"/>
</dbReference>
<keyword evidence="9" id="KW-1185">Reference proteome</keyword>
<evidence type="ECO:0000256" key="1">
    <source>
        <dbReference type="ARBA" id="ARBA00004141"/>
    </source>
</evidence>
<reference evidence="9" key="1">
    <citation type="journal article" date="2013" name="Nature">
        <title>Pan genome of the phytoplankton Emiliania underpins its global distribution.</title>
        <authorList>
            <person name="Read B.A."/>
            <person name="Kegel J."/>
            <person name="Klute M.J."/>
            <person name="Kuo A."/>
            <person name="Lefebvre S.C."/>
            <person name="Maumus F."/>
            <person name="Mayer C."/>
            <person name="Miller J."/>
            <person name="Monier A."/>
            <person name="Salamov A."/>
            <person name="Young J."/>
            <person name="Aguilar M."/>
            <person name="Claverie J.M."/>
            <person name="Frickenhaus S."/>
            <person name="Gonzalez K."/>
            <person name="Herman E.K."/>
            <person name="Lin Y.C."/>
            <person name="Napier J."/>
            <person name="Ogata H."/>
            <person name="Sarno A.F."/>
            <person name="Shmutz J."/>
            <person name="Schroeder D."/>
            <person name="de Vargas C."/>
            <person name="Verret F."/>
            <person name="von Dassow P."/>
            <person name="Valentin K."/>
            <person name="Van de Peer Y."/>
            <person name="Wheeler G."/>
            <person name="Dacks J.B."/>
            <person name="Delwiche C.F."/>
            <person name="Dyhrman S.T."/>
            <person name="Glockner G."/>
            <person name="John U."/>
            <person name="Richards T."/>
            <person name="Worden A.Z."/>
            <person name="Zhang X."/>
            <person name="Grigoriev I.V."/>
            <person name="Allen A.E."/>
            <person name="Bidle K."/>
            <person name="Borodovsky M."/>
            <person name="Bowler C."/>
            <person name="Brownlee C."/>
            <person name="Cock J.M."/>
            <person name="Elias M."/>
            <person name="Gladyshev V.N."/>
            <person name="Groth M."/>
            <person name="Guda C."/>
            <person name="Hadaegh A."/>
            <person name="Iglesias-Rodriguez M.D."/>
            <person name="Jenkins J."/>
            <person name="Jones B.M."/>
            <person name="Lawson T."/>
            <person name="Leese F."/>
            <person name="Lindquist E."/>
            <person name="Lobanov A."/>
            <person name="Lomsadze A."/>
            <person name="Malik S.B."/>
            <person name="Marsh M.E."/>
            <person name="Mackinder L."/>
            <person name="Mock T."/>
            <person name="Mueller-Roeber B."/>
            <person name="Pagarete A."/>
            <person name="Parker M."/>
            <person name="Probert I."/>
            <person name="Quesneville H."/>
            <person name="Raines C."/>
            <person name="Rensing S.A."/>
            <person name="Riano-Pachon D.M."/>
            <person name="Richier S."/>
            <person name="Rokitta S."/>
            <person name="Shiraiwa Y."/>
            <person name="Soanes D.M."/>
            <person name="van der Giezen M."/>
            <person name="Wahlund T.M."/>
            <person name="Williams B."/>
            <person name="Wilson W."/>
            <person name="Wolfe G."/>
            <person name="Wurch L.L."/>
        </authorList>
    </citation>
    <scope>NUCLEOTIDE SEQUENCE</scope>
</reference>
<evidence type="ECO:0000313" key="9">
    <source>
        <dbReference type="Proteomes" id="UP000013827"/>
    </source>
</evidence>
<feature type="transmembrane region" description="Helical" evidence="6">
    <location>
        <begin position="25"/>
        <end position="47"/>
    </location>
</feature>
<sequence>MLLPLPYIQETLGDEATILFQSFSWSFAASCVLLVLWRGLIAPVVAANRSADDLVFLTNSVVSLFPALTAPFLAVQALWELPISDHATALAAAPTPLALRAVGLSCGYMAYDTVFCLAHKQVRHPLLLGHHLLSILFFPYATLRHRALLVVLFFVCTEVTNIGQHVRIILLKLGHERSRLYLVNGVAWAVSFFVVRILPSPYLFYKMADCSYAAFSRADFVVAWATMPIPFVLNSFWPPIDALLSSENHHQQQQQGRAAKRR</sequence>
<dbReference type="GeneID" id="17281911"/>
<dbReference type="GO" id="GO:0016020">
    <property type="term" value="C:membrane"/>
    <property type="evidence" value="ECO:0007669"/>
    <property type="project" value="UniProtKB-SubCell"/>
</dbReference>
<keyword evidence="4 5" id="KW-0472">Membrane</keyword>